<reference evidence="1 2" key="1">
    <citation type="journal article" date="2019" name="Genome Biol. Evol.">
        <title>Insights into the evolution of the New World diploid cottons (Gossypium, subgenus Houzingenia) based on genome sequencing.</title>
        <authorList>
            <person name="Grover C.E."/>
            <person name="Arick M.A. 2nd"/>
            <person name="Thrash A."/>
            <person name="Conover J.L."/>
            <person name="Sanders W.S."/>
            <person name="Peterson D.G."/>
            <person name="Frelichowski J.E."/>
            <person name="Scheffler J.A."/>
            <person name="Scheffler B.E."/>
            <person name="Wendel J.F."/>
        </authorList>
    </citation>
    <scope>NUCLEOTIDE SEQUENCE [LARGE SCALE GENOMIC DNA]</scope>
    <source>
        <strain evidence="1">6</strain>
        <tissue evidence="1">Leaf</tissue>
    </source>
</reference>
<accession>A0A7J9K5A0</accession>
<comment type="caution">
    <text evidence="1">The sequence shown here is derived from an EMBL/GenBank/DDBJ whole genome shotgun (WGS) entry which is preliminary data.</text>
</comment>
<keyword evidence="2" id="KW-1185">Reference proteome</keyword>
<organism evidence="1 2">
    <name type="scientific">Gossypium armourianum</name>
    <dbReference type="NCBI Taxonomy" id="34283"/>
    <lineage>
        <taxon>Eukaryota</taxon>
        <taxon>Viridiplantae</taxon>
        <taxon>Streptophyta</taxon>
        <taxon>Embryophyta</taxon>
        <taxon>Tracheophyta</taxon>
        <taxon>Spermatophyta</taxon>
        <taxon>Magnoliopsida</taxon>
        <taxon>eudicotyledons</taxon>
        <taxon>Gunneridae</taxon>
        <taxon>Pentapetalae</taxon>
        <taxon>rosids</taxon>
        <taxon>malvids</taxon>
        <taxon>Malvales</taxon>
        <taxon>Malvaceae</taxon>
        <taxon>Malvoideae</taxon>
        <taxon>Gossypium</taxon>
    </lineage>
</organism>
<proteinExistence type="predicted"/>
<evidence type="ECO:0000313" key="1">
    <source>
        <dbReference type="EMBL" id="MBA0841604.1"/>
    </source>
</evidence>
<sequence length="68" mass="7775">MGWLNRYFRADNSGSSVVLKWLLNRNGRPWLLRNILFNVDRIINQLVNATFSVVKTQGNSMIVALAIV</sequence>
<dbReference type="AlphaFoldDB" id="A0A7J9K5A0"/>
<gene>
    <name evidence="1" type="ORF">Goarm_004088</name>
</gene>
<evidence type="ECO:0000313" key="2">
    <source>
        <dbReference type="Proteomes" id="UP000593575"/>
    </source>
</evidence>
<protein>
    <submittedName>
        <fullName evidence="1">Uncharacterized protein</fullName>
    </submittedName>
</protein>
<feature type="non-terminal residue" evidence="1">
    <location>
        <position position="1"/>
    </location>
</feature>
<dbReference type="EMBL" id="JABFAE010000011">
    <property type="protein sequence ID" value="MBA0841604.1"/>
    <property type="molecule type" value="Genomic_DNA"/>
</dbReference>
<name>A0A7J9K5A0_9ROSI</name>
<dbReference type="Proteomes" id="UP000593575">
    <property type="component" value="Unassembled WGS sequence"/>
</dbReference>